<accession>A0ABQ1UQL7</accession>
<dbReference type="EMBL" id="BMIU01000003">
    <property type="protein sequence ID" value="GGF22471.1"/>
    <property type="molecule type" value="Genomic_DNA"/>
</dbReference>
<reference evidence="2" key="1">
    <citation type="journal article" date="2019" name="Int. J. Syst. Evol. Microbiol.">
        <title>The Global Catalogue of Microorganisms (GCM) 10K type strain sequencing project: providing services to taxonomists for standard genome sequencing and annotation.</title>
        <authorList>
            <consortium name="The Broad Institute Genomics Platform"/>
            <consortium name="The Broad Institute Genome Sequencing Center for Infectious Disease"/>
            <person name="Wu L."/>
            <person name="Ma J."/>
        </authorList>
    </citation>
    <scope>NUCLEOTIDE SEQUENCE [LARGE SCALE GENOMIC DNA]</scope>
    <source>
        <strain evidence="2">CGMCC 1.15407</strain>
    </source>
</reference>
<evidence type="ECO:0008006" key="3">
    <source>
        <dbReference type="Google" id="ProtNLM"/>
    </source>
</evidence>
<keyword evidence="2" id="KW-1185">Reference proteome</keyword>
<organism evidence="1 2">
    <name type="scientific">Echinicola rosea</name>
    <dbReference type="NCBI Taxonomy" id="1807691"/>
    <lineage>
        <taxon>Bacteria</taxon>
        <taxon>Pseudomonadati</taxon>
        <taxon>Bacteroidota</taxon>
        <taxon>Cytophagia</taxon>
        <taxon>Cytophagales</taxon>
        <taxon>Cyclobacteriaceae</taxon>
        <taxon>Echinicola</taxon>
    </lineage>
</organism>
<dbReference type="Gene3D" id="1.10.1200.10">
    <property type="entry name" value="ACP-like"/>
    <property type="match status" value="1"/>
</dbReference>
<dbReference type="InterPro" id="IPR036736">
    <property type="entry name" value="ACP-like_sf"/>
</dbReference>
<name>A0ABQ1UQL7_9BACT</name>
<protein>
    <recommendedName>
        <fullName evidence="3">Acyl carrier protein</fullName>
    </recommendedName>
</protein>
<comment type="caution">
    <text evidence="1">The sequence shown here is derived from an EMBL/GenBank/DDBJ whole genome shotgun (WGS) entry which is preliminary data.</text>
</comment>
<evidence type="ECO:0000313" key="2">
    <source>
        <dbReference type="Proteomes" id="UP000647339"/>
    </source>
</evidence>
<evidence type="ECO:0000313" key="1">
    <source>
        <dbReference type="EMBL" id="GGF22471.1"/>
    </source>
</evidence>
<dbReference type="Proteomes" id="UP000647339">
    <property type="component" value="Unassembled WGS sequence"/>
</dbReference>
<proteinExistence type="predicted"/>
<sequence>MTCLVLKEKLKAMKTTNYTKLKTIIEVMGKYGITTVSKVKRSDFVEDMGFDQIYLNGLIFEVEDALHLELSEEMAHSLKSPEELIRFMIQHQN</sequence>
<gene>
    <name evidence="1" type="ORF">GCM10011339_08210</name>
</gene>
<dbReference type="SUPFAM" id="SSF47336">
    <property type="entry name" value="ACP-like"/>
    <property type="match status" value="1"/>
</dbReference>